<dbReference type="AlphaFoldDB" id="A0A9P8VT16"/>
<reference evidence="2 3" key="1">
    <citation type="journal article" date="2021" name="Nat. Commun.">
        <title>Genetic determinants of endophytism in the Arabidopsis root mycobiome.</title>
        <authorList>
            <person name="Mesny F."/>
            <person name="Miyauchi S."/>
            <person name="Thiergart T."/>
            <person name="Pickel B."/>
            <person name="Atanasova L."/>
            <person name="Karlsson M."/>
            <person name="Huettel B."/>
            <person name="Barry K.W."/>
            <person name="Haridas S."/>
            <person name="Chen C."/>
            <person name="Bauer D."/>
            <person name="Andreopoulos W."/>
            <person name="Pangilinan J."/>
            <person name="LaButti K."/>
            <person name="Riley R."/>
            <person name="Lipzen A."/>
            <person name="Clum A."/>
            <person name="Drula E."/>
            <person name="Henrissat B."/>
            <person name="Kohler A."/>
            <person name="Grigoriev I.V."/>
            <person name="Martin F.M."/>
            <person name="Hacquard S."/>
        </authorList>
    </citation>
    <scope>NUCLEOTIDE SEQUENCE [LARGE SCALE GENOMIC DNA]</scope>
    <source>
        <strain evidence="2 3">MPI-CAGE-CH-0241</strain>
    </source>
</reference>
<dbReference type="Gene3D" id="2.120.10.10">
    <property type="match status" value="1"/>
</dbReference>
<evidence type="ECO:0000256" key="1">
    <source>
        <dbReference type="SAM" id="SignalP"/>
    </source>
</evidence>
<dbReference type="EMBL" id="JAGPYM010000042">
    <property type="protein sequence ID" value="KAH6874035.1"/>
    <property type="molecule type" value="Genomic_DNA"/>
</dbReference>
<feature type="chain" id="PRO_5040498933" description="BNR/Asp-box repeat domain protein" evidence="1">
    <location>
        <begin position="20"/>
        <end position="398"/>
    </location>
</feature>
<organism evidence="2 3">
    <name type="scientific">Thelonectria olida</name>
    <dbReference type="NCBI Taxonomy" id="1576542"/>
    <lineage>
        <taxon>Eukaryota</taxon>
        <taxon>Fungi</taxon>
        <taxon>Dikarya</taxon>
        <taxon>Ascomycota</taxon>
        <taxon>Pezizomycotina</taxon>
        <taxon>Sordariomycetes</taxon>
        <taxon>Hypocreomycetidae</taxon>
        <taxon>Hypocreales</taxon>
        <taxon>Nectriaceae</taxon>
        <taxon>Thelonectria</taxon>
    </lineage>
</organism>
<evidence type="ECO:0000313" key="3">
    <source>
        <dbReference type="Proteomes" id="UP000777438"/>
    </source>
</evidence>
<name>A0A9P8VT16_9HYPO</name>
<keyword evidence="3" id="KW-1185">Reference proteome</keyword>
<dbReference type="Proteomes" id="UP000777438">
    <property type="component" value="Unassembled WGS sequence"/>
</dbReference>
<dbReference type="PANTHER" id="PTHR38792">
    <property type="entry name" value="BNR/ASP-BOX REPEAT DOMAIN PROTEIN (AFU_ORTHOLOGUE AFUA_7G06430)-RELATED"/>
    <property type="match status" value="1"/>
</dbReference>
<feature type="signal peptide" evidence="1">
    <location>
        <begin position="1"/>
        <end position="19"/>
    </location>
</feature>
<comment type="caution">
    <text evidence="2">The sequence shown here is derived from an EMBL/GenBank/DDBJ whole genome shotgun (WGS) entry which is preliminary data.</text>
</comment>
<dbReference type="SUPFAM" id="SSF75005">
    <property type="entry name" value="Arabinanase/levansucrase/invertase"/>
    <property type="match status" value="1"/>
</dbReference>
<evidence type="ECO:0008006" key="4">
    <source>
        <dbReference type="Google" id="ProtNLM"/>
    </source>
</evidence>
<evidence type="ECO:0000313" key="2">
    <source>
        <dbReference type="EMBL" id="KAH6874035.1"/>
    </source>
</evidence>
<protein>
    <recommendedName>
        <fullName evidence="4">BNR/Asp-box repeat domain protein</fullName>
    </recommendedName>
</protein>
<dbReference type="OrthoDB" id="2130735at2759"/>
<proteinExistence type="predicted"/>
<gene>
    <name evidence="2" type="ORF">B0T10DRAFT_465912</name>
</gene>
<dbReference type="InterPro" id="IPR023296">
    <property type="entry name" value="Glyco_hydro_beta-prop_sf"/>
</dbReference>
<keyword evidence="1" id="KW-0732">Signal</keyword>
<dbReference type="PANTHER" id="PTHR38792:SF3">
    <property type="entry name" value="BNR_ASP-BOX REPEAT DOMAIN PROTEIN (AFU_ORTHOLOGUE AFUA_7G06430)-RELATED"/>
    <property type="match status" value="1"/>
</dbReference>
<sequence length="398" mass="43830">MYIMIRALTVAALAVTALASPAKPRDVQPKPWTNFNDNPIFYPKKNATSWRTLYGRTAQLADKSILLSWEDYDPDSTLTYFPIYKSTDGGASFQSFSRVDDQVNGWGNWYQPFLYVLPQAFGGYPAGTILLAGVSTPRDLQHAYIDLYASTNKGRDWKFVSHIVYGPGREVIDRGQKAVWEPFLHIYNGQLVCHYSTQVDPKHNQKLSHKTTKDLRNWSQELDDVAQPDASVRPGMATVAYSPVSKKYVMTFEYCGGPIAGGCPVYYKVSDSPLTFGSASLQPIIANDGQLNPNGSPFVIWTPEPGKTGKGIFIANGNSREEIFVNTDAVDPNGWKPLNVGQWSAYSRELRIINSPAGSAAQGKQKLLITNGGNIGCSGSCYNFVANGVVDIPNYPQS</sequence>
<accession>A0A9P8VT16</accession>